<proteinExistence type="predicted"/>
<comment type="caution">
    <text evidence="1">The sequence shown here is derived from an EMBL/GenBank/DDBJ whole genome shotgun (WGS) entry which is preliminary data.</text>
</comment>
<reference evidence="1 2" key="1">
    <citation type="submission" date="2018-06" db="EMBL/GenBank/DDBJ databases">
        <title>Genomic Encyclopedia of Archaeal and Bacterial Type Strains, Phase II (KMG-II): from individual species to whole genera.</title>
        <authorList>
            <person name="Goeker M."/>
        </authorList>
    </citation>
    <scope>NUCLEOTIDE SEQUENCE [LARGE SCALE GENOMIC DNA]</scope>
    <source>
        <strain evidence="1 2">T4</strain>
    </source>
</reference>
<protein>
    <submittedName>
        <fullName evidence="1">Uncharacterized protein</fullName>
    </submittedName>
</protein>
<evidence type="ECO:0000313" key="2">
    <source>
        <dbReference type="Proteomes" id="UP000248917"/>
    </source>
</evidence>
<dbReference type="Proteomes" id="UP000248917">
    <property type="component" value="Unassembled WGS sequence"/>
</dbReference>
<dbReference type="AlphaFoldDB" id="A0A326RK08"/>
<sequence length="92" mass="10570">MELSLKEVFEASKGVLSEIVDLSDPDFRLEQVEFKKDEKIWDVVVSFLVANKNKPVGITPITFSFPVERVYKRLKIDENKEVLGIYMFSEAG</sequence>
<dbReference type="RefSeq" id="WP_111394876.1">
    <property type="nucleotide sequence ID" value="NZ_JBJINY010000076.1"/>
</dbReference>
<evidence type="ECO:0000313" key="1">
    <source>
        <dbReference type="EMBL" id="PZV76794.1"/>
    </source>
</evidence>
<dbReference type="OrthoDB" id="1121706at2"/>
<accession>A0A326RK08</accession>
<organism evidence="1 2">
    <name type="scientific">Algoriphagus aquaeductus</name>
    <dbReference type="NCBI Taxonomy" id="475299"/>
    <lineage>
        <taxon>Bacteria</taxon>
        <taxon>Pseudomonadati</taxon>
        <taxon>Bacteroidota</taxon>
        <taxon>Cytophagia</taxon>
        <taxon>Cytophagales</taxon>
        <taxon>Cyclobacteriaceae</taxon>
        <taxon>Algoriphagus</taxon>
    </lineage>
</organism>
<gene>
    <name evidence="1" type="ORF">CLV31_12224</name>
</gene>
<keyword evidence="2" id="KW-1185">Reference proteome</keyword>
<name>A0A326RK08_9BACT</name>
<dbReference type="EMBL" id="QKTX01000022">
    <property type="protein sequence ID" value="PZV76794.1"/>
    <property type="molecule type" value="Genomic_DNA"/>
</dbReference>